<dbReference type="EMBL" id="CM051397">
    <property type="protein sequence ID" value="KAJ4721519.1"/>
    <property type="molecule type" value="Genomic_DNA"/>
</dbReference>
<proteinExistence type="predicted"/>
<accession>A0ACC1YED7</accession>
<evidence type="ECO:0000313" key="1">
    <source>
        <dbReference type="EMBL" id="KAJ4721519.1"/>
    </source>
</evidence>
<gene>
    <name evidence="1" type="ORF">OWV82_009195</name>
</gene>
<name>A0ACC1YED7_MELAZ</name>
<reference evidence="1 2" key="1">
    <citation type="journal article" date="2023" name="Science">
        <title>Complex scaffold remodeling in plant triterpene biosynthesis.</title>
        <authorList>
            <person name="De La Pena R."/>
            <person name="Hodgson H."/>
            <person name="Liu J.C."/>
            <person name="Stephenson M.J."/>
            <person name="Martin A.C."/>
            <person name="Owen C."/>
            <person name="Harkess A."/>
            <person name="Leebens-Mack J."/>
            <person name="Jimenez L.E."/>
            <person name="Osbourn A."/>
            <person name="Sattely E.S."/>
        </authorList>
    </citation>
    <scope>NUCLEOTIDE SEQUENCE [LARGE SCALE GENOMIC DNA]</scope>
    <source>
        <strain evidence="2">cv. JPN11</strain>
        <tissue evidence="1">Leaf</tissue>
    </source>
</reference>
<sequence length="181" mass="20471">MRDRMERFVLLPFSVGCVSESSIAVALQQHHHRKPSAKASNSSAIRHREEDEESLSSNESMKSSLRFLAISKPDISTGFHRLFKTFKTISQLFVYKEEMEEFDKEIEIGLPTDVKHVTHIGIDGSASNSIPIKGWEDLTSPVSLQQFELSMASQAAADHQPNHDDHDHEDDHEDDIVRDST</sequence>
<organism evidence="1 2">
    <name type="scientific">Melia azedarach</name>
    <name type="common">Chinaberry tree</name>
    <dbReference type="NCBI Taxonomy" id="155640"/>
    <lineage>
        <taxon>Eukaryota</taxon>
        <taxon>Viridiplantae</taxon>
        <taxon>Streptophyta</taxon>
        <taxon>Embryophyta</taxon>
        <taxon>Tracheophyta</taxon>
        <taxon>Spermatophyta</taxon>
        <taxon>Magnoliopsida</taxon>
        <taxon>eudicotyledons</taxon>
        <taxon>Gunneridae</taxon>
        <taxon>Pentapetalae</taxon>
        <taxon>rosids</taxon>
        <taxon>malvids</taxon>
        <taxon>Sapindales</taxon>
        <taxon>Meliaceae</taxon>
        <taxon>Melia</taxon>
    </lineage>
</organism>
<comment type="caution">
    <text evidence="1">The sequence shown here is derived from an EMBL/GenBank/DDBJ whole genome shotgun (WGS) entry which is preliminary data.</text>
</comment>
<keyword evidence="2" id="KW-1185">Reference proteome</keyword>
<evidence type="ECO:0000313" key="2">
    <source>
        <dbReference type="Proteomes" id="UP001164539"/>
    </source>
</evidence>
<dbReference type="Proteomes" id="UP001164539">
    <property type="component" value="Chromosome 4"/>
</dbReference>
<protein>
    <submittedName>
        <fullName evidence="1">CRIB domain-containing protein</fullName>
    </submittedName>
</protein>